<keyword evidence="4 8" id="KW-0547">Nucleotide-binding</keyword>
<keyword evidence="7 8" id="KW-0501">Molybdenum cofactor biosynthesis</keyword>
<dbReference type="CDD" id="cd02503">
    <property type="entry name" value="MobA"/>
    <property type="match status" value="1"/>
</dbReference>
<dbReference type="PANTHER" id="PTHR19136">
    <property type="entry name" value="MOLYBDENUM COFACTOR GUANYLYLTRANSFERASE"/>
    <property type="match status" value="1"/>
</dbReference>
<gene>
    <name evidence="8 10" type="primary">mobA</name>
    <name evidence="10" type="ORF">F0A17_04810</name>
</gene>
<dbReference type="InterPro" id="IPR029044">
    <property type="entry name" value="Nucleotide-diphossugar_trans"/>
</dbReference>
<dbReference type="GO" id="GO:0005737">
    <property type="term" value="C:cytoplasm"/>
    <property type="evidence" value="ECO:0007669"/>
    <property type="project" value="UniProtKB-SubCell"/>
</dbReference>
<evidence type="ECO:0000256" key="7">
    <source>
        <dbReference type="ARBA" id="ARBA00023150"/>
    </source>
</evidence>
<comment type="subunit">
    <text evidence="8">Monomer.</text>
</comment>
<evidence type="ECO:0000313" key="11">
    <source>
        <dbReference type="Proteomes" id="UP000486760"/>
    </source>
</evidence>
<comment type="catalytic activity">
    <reaction evidence="8">
        <text>Mo-molybdopterin + GTP + H(+) = Mo-molybdopterin guanine dinucleotide + diphosphate</text>
        <dbReference type="Rhea" id="RHEA:34243"/>
        <dbReference type="ChEBI" id="CHEBI:15378"/>
        <dbReference type="ChEBI" id="CHEBI:33019"/>
        <dbReference type="ChEBI" id="CHEBI:37565"/>
        <dbReference type="ChEBI" id="CHEBI:71302"/>
        <dbReference type="ChEBI" id="CHEBI:71310"/>
        <dbReference type="EC" id="2.7.7.77"/>
    </reaction>
</comment>
<protein>
    <recommendedName>
        <fullName evidence="8">Molybdenum cofactor guanylyltransferase</fullName>
        <shortName evidence="8">MoCo guanylyltransferase</shortName>
        <ecNumber evidence="8">2.7.7.77</ecNumber>
    </recommendedName>
    <alternativeName>
        <fullName evidence="8">GTP:molybdopterin guanylyltransferase</fullName>
    </alternativeName>
    <alternativeName>
        <fullName evidence="8">Mo-MPT guanylyltransferase</fullName>
    </alternativeName>
    <alternativeName>
        <fullName evidence="8">Molybdopterin guanylyltransferase</fullName>
    </alternativeName>
    <alternativeName>
        <fullName evidence="8">Molybdopterin-guanine dinucleotide synthase</fullName>
        <shortName evidence="8">MGD synthase</shortName>
    </alternativeName>
</protein>
<dbReference type="GO" id="GO:0061603">
    <property type="term" value="F:molybdenum cofactor guanylyltransferase activity"/>
    <property type="evidence" value="ECO:0007669"/>
    <property type="project" value="UniProtKB-EC"/>
</dbReference>
<comment type="domain">
    <text evidence="8">The N-terminal domain determines nucleotide recognition and specific binding, while the C-terminal domain determines the specific binding to the target protein.</text>
</comment>
<feature type="binding site" evidence="8">
    <location>
        <position position="24"/>
    </location>
    <ligand>
        <name>GTP</name>
        <dbReference type="ChEBI" id="CHEBI:37565"/>
    </ligand>
</feature>
<sequence>MRDIDVTGLILAGGQGRRMGGRDKGLECFAGRPLVDHVYARLVGQVAEVLISANRNLETYRTYADRIVSDPESGFQGPLMGIYTGLRAATTPWLLVVPCDMPALPDNLLVRLAAGVGEHDIAVVHDGERLHPVVALLRTNLANALRAALSSGERKVGRWYAGHAWVPVDFSESREAFANLNTEDDKRRLEAHLHEEKRP</sequence>
<evidence type="ECO:0000256" key="2">
    <source>
        <dbReference type="ARBA" id="ARBA00022679"/>
    </source>
</evidence>
<evidence type="ECO:0000256" key="4">
    <source>
        <dbReference type="ARBA" id="ARBA00022741"/>
    </source>
</evidence>
<evidence type="ECO:0000256" key="1">
    <source>
        <dbReference type="ARBA" id="ARBA00022490"/>
    </source>
</evidence>
<dbReference type="Pfam" id="PF12804">
    <property type="entry name" value="NTP_transf_3"/>
    <property type="match status" value="1"/>
</dbReference>
<dbReference type="Proteomes" id="UP000486760">
    <property type="component" value="Unassembled WGS sequence"/>
</dbReference>
<dbReference type="NCBIfam" id="TIGR02665">
    <property type="entry name" value="molyb_mobA"/>
    <property type="match status" value="1"/>
</dbReference>
<comment type="caution">
    <text evidence="10">The sequence shown here is derived from an EMBL/GenBank/DDBJ whole genome shotgun (WGS) entry which is preliminary data.</text>
</comment>
<dbReference type="HAMAP" id="MF_00316">
    <property type="entry name" value="MobA"/>
    <property type="match status" value="1"/>
</dbReference>
<evidence type="ECO:0000256" key="5">
    <source>
        <dbReference type="ARBA" id="ARBA00022842"/>
    </source>
</evidence>
<feature type="binding site" evidence="8">
    <location>
        <position position="100"/>
    </location>
    <ligand>
        <name>GTP</name>
        <dbReference type="ChEBI" id="CHEBI:37565"/>
    </ligand>
</feature>
<comment type="cofactor">
    <cofactor evidence="8">
        <name>Mg(2+)</name>
        <dbReference type="ChEBI" id="CHEBI:18420"/>
    </cofactor>
</comment>
<feature type="binding site" evidence="8">
    <location>
        <position position="100"/>
    </location>
    <ligand>
        <name>Mg(2+)</name>
        <dbReference type="ChEBI" id="CHEBI:18420"/>
    </ligand>
</feature>
<feature type="binding site" evidence="8">
    <location>
        <position position="70"/>
    </location>
    <ligand>
        <name>GTP</name>
        <dbReference type="ChEBI" id="CHEBI:37565"/>
    </ligand>
</feature>
<comment type="similarity">
    <text evidence="8">Belongs to the MobA family.</text>
</comment>
<dbReference type="GO" id="GO:0005525">
    <property type="term" value="F:GTP binding"/>
    <property type="evidence" value="ECO:0007669"/>
    <property type="project" value="UniProtKB-UniRule"/>
</dbReference>
<dbReference type="InterPro" id="IPR025877">
    <property type="entry name" value="MobA-like_NTP_Trfase"/>
</dbReference>
<evidence type="ECO:0000256" key="8">
    <source>
        <dbReference type="HAMAP-Rule" id="MF_00316"/>
    </source>
</evidence>
<comment type="subcellular location">
    <subcellularLocation>
        <location evidence="8">Cytoplasm</location>
    </subcellularLocation>
</comment>
<proteinExistence type="inferred from homology"/>
<evidence type="ECO:0000259" key="9">
    <source>
        <dbReference type="Pfam" id="PF12804"/>
    </source>
</evidence>
<dbReference type="GO" id="GO:1902758">
    <property type="term" value="P:bis(molybdopterin guanine dinucleotide)molybdenum biosynthetic process"/>
    <property type="evidence" value="ECO:0007669"/>
    <property type="project" value="TreeGrafter"/>
</dbReference>
<dbReference type="Gene3D" id="3.90.550.10">
    <property type="entry name" value="Spore Coat Polysaccharide Biosynthesis Protein SpsA, Chain A"/>
    <property type="match status" value="1"/>
</dbReference>
<dbReference type="SUPFAM" id="SSF53448">
    <property type="entry name" value="Nucleotide-diphospho-sugar transferases"/>
    <property type="match status" value="1"/>
</dbReference>
<feature type="binding site" evidence="8">
    <location>
        <begin position="11"/>
        <end position="13"/>
    </location>
    <ligand>
        <name>GTP</name>
        <dbReference type="ChEBI" id="CHEBI:37565"/>
    </ligand>
</feature>
<evidence type="ECO:0000256" key="6">
    <source>
        <dbReference type="ARBA" id="ARBA00023134"/>
    </source>
</evidence>
<dbReference type="GO" id="GO:0046872">
    <property type="term" value="F:metal ion binding"/>
    <property type="evidence" value="ECO:0007669"/>
    <property type="project" value="UniProtKB-KW"/>
</dbReference>
<dbReference type="RefSeq" id="WP_149327221.1">
    <property type="nucleotide sequence ID" value="NZ_VTPY01000002.1"/>
</dbReference>
<comment type="caution">
    <text evidence="8">Lacks conserved residue(s) required for the propagation of feature annotation.</text>
</comment>
<keyword evidence="3 8" id="KW-0479">Metal-binding</keyword>
<name>A0A7V7G270_9GAMM</name>
<keyword evidence="11" id="KW-1185">Reference proteome</keyword>
<evidence type="ECO:0000313" key="10">
    <source>
        <dbReference type="EMBL" id="KAA0013681.1"/>
    </source>
</evidence>
<accession>A0A7V7G270</accession>
<organism evidence="10 11">
    <name type="scientific">Billgrantia pellis</name>
    <dbReference type="NCBI Taxonomy" id="2606936"/>
    <lineage>
        <taxon>Bacteria</taxon>
        <taxon>Pseudomonadati</taxon>
        <taxon>Pseudomonadota</taxon>
        <taxon>Gammaproteobacteria</taxon>
        <taxon>Oceanospirillales</taxon>
        <taxon>Halomonadaceae</taxon>
        <taxon>Billgrantia</taxon>
    </lineage>
</organism>
<comment type="function">
    <text evidence="8">Transfers a GMP moiety from GTP to Mo-molybdopterin (Mo-MPT) cofactor (Moco or molybdenum cofactor) to form Mo-molybdopterin guanine dinucleotide (Mo-MGD) cofactor.</text>
</comment>
<feature type="domain" description="MobA-like NTP transferase" evidence="9">
    <location>
        <begin position="8"/>
        <end position="159"/>
    </location>
</feature>
<keyword evidence="1 8" id="KW-0963">Cytoplasm</keyword>
<dbReference type="InterPro" id="IPR013482">
    <property type="entry name" value="Molybde_CF_guanTrfase"/>
</dbReference>
<evidence type="ECO:0000256" key="3">
    <source>
        <dbReference type="ARBA" id="ARBA00022723"/>
    </source>
</evidence>
<keyword evidence="10" id="KW-0548">Nucleotidyltransferase</keyword>
<dbReference type="AlphaFoldDB" id="A0A7V7G270"/>
<dbReference type="EC" id="2.7.7.77" evidence="8"/>
<dbReference type="EMBL" id="VTPY01000002">
    <property type="protein sequence ID" value="KAA0013681.1"/>
    <property type="molecule type" value="Genomic_DNA"/>
</dbReference>
<keyword evidence="2 8" id="KW-0808">Transferase</keyword>
<reference evidence="10 11" key="1">
    <citation type="submission" date="2019-08" db="EMBL/GenBank/DDBJ databases">
        <title>Bioinformatics analysis of the strain L3 and L5.</title>
        <authorList>
            <person name="Li X."/>
        </authorList>
    </citation>
    <scope>NUCLEOTIDE SEQUENCE [LARGE SCALE GENOMIC DNA]</scope>
    <source>
        <strain evidence="10 11">L5</strain>
    </source>
</reference>
<keyword evidence="6 8" id="KW-0342">GTP-binding</keyword>
<dbReference type="PANTHER" id="PTHR19136:SF81">
    <property type="entry name" value="MOLYBDENUM COFACTOR GUANYLYLTRANSFERASE"/>
    <property type="match status" value="1"/>
</dbReference>
<keyword evidence="5 8" id="KW-0460">Magnesium</keyword>